<name>A0A9X0U465_9BACT</name>
<comment type="subunit">
    <text evidence="4">Homodimer. Polymerizes to form a dynamic ring structure in a strictly GTP-dependent manner. Interacts directly with several other division proteins.</text>
</comment>
<dbReference type="InterPro" id="IPR037103">
    <property type="entry name" value="Tubulin/FtsZ-like_C"/>
</dbReference>
<evidence type="ECO:0000313" key="9">
    <source>
        <dbReference type="EMBL" id="MBB5328645.1"/>
    </source>
</evidence>
<keyword evidence="2 4" id="KW-0547">Nucleotide-binding</keyword>
<feature type="binding site" evidence="4">
    <location>
        <begin position="122"/>
        <end position="124"/>
    </location>
    <ligand>
        <name>GTP</name>
        <dbReference type="ChEBI" id="CHEBI:37565"/>
    </ligand>
</feature>
<evidence type="ECO:0000256" key="4">
    <source>
        <dbReference type="HAMAP-Rule" id="MF_00909"/>
    </source>
</evidence>
<dbReference type="CDD" id="cd02201">
    <property type="entry name" value="FtsZ_type1"/>
    <property type="match status" value="1"/>
</dbReference>
<evidence type="ECO:0000259" key="7">
    <source>
        <dbReference type="SMART" id="SM00864"/>
    </source>
</evidence>
<dbReference type="PROSITE" id="PS01134">
    <property type="entry name" value="FTSZ_1"/>
    <property type="match status" value="1"/>
</dbReference>
<dbReference type="EMBL" id="JACHEB010000004">
    <property type="protein sequence ID" value="MBB5328645.1"/>
    <property type="molecule type" value="Genomic_DNA"/>
</dbReference>
<keyword evidence="4 6" id="KW-0717">Septation</keyword>
<feature type="binding site" evidence="4">
    <location>
        <begin position="35"/>
        <end position="39"/>
    </location>
    <ligand>
        <name>GTP</name>
        <dbReference type="ChEBI" id="CHEBI:37565"/>
    </ligand>
</feature>
<dbReference type="RefSeq" id="WP_221304629.1">
    <property type="nucleotide sequence ID" value="NZ_JACHEB010000004.1"/>
</dbReference>
<evidence type="ECO:0000256" key="2">
    <source>
        <dbReference type="ARBA" id="ARBA00022741"/>
    </source>
</evidence>
<feature type="binding site" evidence="4">
    <location>
        <position position="157"/>
    </location>
    <ligand>
        <name>GTP</name>
        <dbReference type="ChEBI" id="CHEBI:37565"/>
    </ligand>
</feature>
<dbReference type="GO" id="GO:0032153">
    <property type="term" value="C:cell division site"/>
    <property type="evidence" value="ECO:0007669"/>
    <property type="project" value="UniProtKB-UniRule"/>
</dbReference>
<feature type="domain" description="Tubulin/FtsZ 2-layer sandwich" evidence="8">
    <location>
        <begin position="220"/>
        <end position="338"/>
    </location>
</feature>
<evidence type="ECO:0000256" key="6">
    <source>
        <dbReference type="RuleBase" id="RU000631"/>
    </source>
</evidence>
<dbReference type="SMART" id="SM00864">
    <property type="entry name" value="Tubulin"/>
    <property type="match status" value="1"/>
</dbReference>
<dbReference type="AlphaFoldDB" id="A0A9X0U465"/>
<evidence type="ECO:0000313" key="10">
    <source>
        <dbReference type="Proteomes" id="UP000535182"/>
    </source>
</evidence>
<accession>A0A9X0U465</accession>
<keyword evidence="10" id="KW-1185">Reference proteome</keyword>
<dbReference type="InterPro" id="IPR008280">
    <property type="entry name" value="Tub_FtsZ_C"/>
</dbReference>
<proteinExistence type="inferred from homology"/>
<reference evidence="9 10" key="1">
    <citation type="submission" date="2020-08" db="EMBL/GenBank/DDBJ databases">
        <title>Genomic Encyclopedia of Type Strains, Phase IV (KMG-V): Genome sequencing to study the core and pangenomes of soil and plant-associated prokaryotes.</title>
        <authorList>
            <person name="Whitman W."/>
        </authorList>
    </citation>
    <scope>NUCLEOTIDE SEQUENCE [LARGE SCALE GENOMIC DNA]</scope>
    <source>
        <strain evidence="9 10">X5P2</strain>
    </source>
</reference>
<feature type="domain" description="Tubulin/FtsZ GTPase" evidence="7">
    <location>
        <begin position="27"/>
        <end position="218"/>
    </location>
</feature>
<dbReference type="Pfam" id="PF00091">
    <property type="entry name" value="Tubulin"/>
    <property type="match status" value="1"/>
</dbReference>
<evidence type="ECO:0000256" key="1">
    <source>
        <dbReference type="ARBA" id="ARBA00009690"/>
    </source>
</evidence>
<dbReference type="Gene3D" id="3.30.1330.20">
    <property type="entry name" value="Tubulin/FtsZ, C-terminal domain"/>
    <property type="match status" value="1"/>
</dbReference>
<dbReference type="PRINTS" id="PR00423">
    <property type="entry name" value="CELLDVISFTSZ"/>
</dbReference>
<organism evidence="9 10">
    <name type="scientific">Tunturiibacter gelidiferens</name>
    <dbReference type="NCBI Taxonomy" id="3069689"/>
    <lineage>
        <taxon>Bacteria</taxon>
        <taxon>Pseudomonadati</taxon>
        <taxon>Acidobacteriota</taxon>
        <taxon>Terriglobia</taxon>
        <taxon>Terriglobales</taxon>
        <taxon>Acidobacteriaceae</taxon>
        <taxon>Tunturiibacter</taxon>
    </lineage>
</organism>
<dbReference type="PROSITE" id="PS01135">
    <property type="entry name" value="FTSZ_2"/>
    <property type="match status" value="1"/>
</dbReference>
<comment type="function">
    <text evidence="4 6">Essential cell division protein that forms a contractile ring structure (Z ring) at the future cell division site. The regulation of the ring assembly controls the timing and the location of cell division. One of the functions of the FtsZ ring is to recruit other cell division proteins to the septum to produce a new cell wall between the dividing cells. Binds GTP and shows GTPase activity.</text>
</comment>
<keyword evidence="3 4" id="KW-0342">GTP-binding</keyword>
<dbReference type="InterPro" id="IPR018316">
    <property type="entry name" value="Tubulin/FtsZ_2-layer-sand-dom"/>
</dbReference>
<keyword evidence="4" id="KW-0963">Cytoplasm</keyword>
<dbReference type="PANTHER" id="PTHR30314">
    <property type="entry name" value="CELL DIVISION PROTEIN FTSZ-RELATED"/>
    <property type="match status" value="1"/>
</dbReference>
<evidence type="ECO:0000259" key="8">
    <source>
        <dbReference type="SMART" id="SM00865"/>
    </source>
</evidence>
<dbReference type="HAMAP" id="MF_00909">
    <property type="entry name" value="FtsZ"/>
    <property type="match status" value="1"/>
</dbReference>
<dbReference type="InterPro" id="IPR036525">
    <property type="entry name" value="Tubulin/FtsZ_GTPase_sf"/>
</dbReference>
<dbReference type="GO" id="GO:0005737">
    <property type="term" value="C:cytoplasm"/>
    <property type="evidence" value="ECO:0007669"/>
    <property type="project" value="UniProtKB-SubCell"/>
</dbReference>
<dbReference type="InterPro" id="IPR024757">
    <property type="entry name" value="FtsZ_C"/>
</dbReference>
<dbReference type="InterPro" id="IPR020805">
    <property type="entry name" value="Cell_div_FtsZ_CS"/>
</dbReference>
<dbReference type="NCBIfam" id="TIGR00065">
    <property type="entry name" value="ftsZ"/>
    <property type="match status" value="1"/>
</dbReference>
<evidence type="ECO:0000256" key="3">
    <source>
        <dbReference type="ARBA" id="ARBA00023134"/>
    </source>
</evidence>
<sequence>MSNLPDMPNDSNDLRIHYHDEIPHGARIKVIGVGGGGNNAVNRMIAANVVGVEFIAANTDVQALQVSNAPVKLQLGVKLTSGLGAGANPDVGRRAALEDSDKIIEALEGADMVFVTAGLGGGTGTGAAPVIASLASEMGALTVAVVTRPFAFEGKRRMQQAERGMQELLESVDTVIVIPNEKLLAVAKDAGFFESFRIADDVLRQGVQGISDIITIPGVINRDFADVKTTMAGMGYAVMGTGVRSGANRAVEAAMAAMASPLLEAGAIDGARGILINITGSSSLKLSEVNEASTIIQNAAHEDANIIFGAVQDESMGDEVKITVIATGFKQQEMPQRRERMLAEATLPTMRYDVPIQPRVVTSRPATMRFASEMEAEPVKEVALPLGETDEVKEPIAKMESNAAVELVPVPASVFDDDFFRAPGVRGEKVTEVGRSARASEATHFPAQVRVQQEDIRTVTEGVGESSVRVPAFGSAAVAAAEPDELDIPAFLRRGN</sequence>
<dbReference type="InterPro" id="IPR045061">
    <property type="entry name" value="FtsZ/CetZ"/>
</dbReference>
<dbReference type="InterPro" id="IPR000158">
    <property type="entry name" value="Cell_div_FtsZ"/>
</dbReference>
<keyword evidence="4 6" id="KW-0132">Cell division</keyword>
<comment type="similarity">
    <text evidence="1 4 6">Belongs to the FtsZ family.</text>
</comment>
<dbReference type="SMART" id="SM00865">
    <property type="entry name" value="Tubulin_C"/>
    <property type="match status" value="1"/>
</dbReference>
<feature type="binding site" evidence="4">
    <location>
        <position position="153"/>
    </location>
    <ligand>
        <name>GTP</name>
        <dbReference type="ChEBI" id="CHEBI:37565"/>
    </ligand>
</feature>
<dbReference type="SUPFAM" id="SSF52490">
    <property type="entry name" value="Tubulin nucleotide-binding domain-like"/>
    <property type="match status" value="1"/>
</dbReference>
<dbReference type="Pfam" id="PF12327">
    <property type="entry name" value="FtsZ_C"/>
    <property type="match status" value="1"/>
</dbReference>
<dbReference type="GO" id="GO:0051258">
    <property type="term" value="P:protein polymerization"/>
    <property type="evidence" value="ECO:0007669"/>
    <property type="project" value="UniProtKB-UniRule"/>
</dbReference>
<dbReference type="Gene3D" id="3.40.50.1440">
    <property type="entry name" value="Tubulin/FtsZ, GTPase domain"/>
    <property type="match status" value="1"/>
</dbReference>
<dbReference type="GO" id="GO:0000917">
    <property type="term" value="P:division septum assembly"/>
    <property type="evidence" value="ECO:0007669"/>
    <property type="project" value="UniProtKB-KW"/>
</dbReference>
<dbReference type="GO" id="GO:0043093">
    <property type="term" value="P:FtsZ-dependent cytokinesis"/>
    <property type="evidence" value="ECO:0007669"/>
    <property type="project" value="UniProtKB-UniRule"/>
</dbReference>
<keyword evidence="4 6" id="KW-0131">Cell cycle</keyword>
<feature type="binding site" evidence="4">
    <location>
        <position position="200"/>
    </location>
    <ligand>
        <name>GTP</name>
        <dbReference type="ChEBI" id="CHEBI:37565"/>
    </ligand>
</feature>
<dbReference type="SUPFAM" id="SSF55307">
    <property type="entry name" value="Tubulin C-terminal domain-like"/>
    <property type="match status" value="1"/>
</dbReference>
<comment type="caution">
    <text evidence="9">The sequence shown here is derived from an EMBL/GenBank/DDBJ whole genome shotgun (WGS) entry which is preliminary data.</text>
</comment>
<dbReference type="GO" id="GO:0005525">
    <property type="term" value="F:GTP binding"/>
    <property type="evidence" value="ECO:0007669"/>
    <property type="project" value="UniProtKB-UniRule"/>
</dbReference>
<dbReference type="PANTHER" id="PTHR30314:SF3">
    <property type="entry name" value="MITOCHONDRIAL DIVISION PROTEIN FSZA"/>
    <property type="match status" value="1"/>
</dbReference>
<protein>
    <recommendedName>
        <fullName evidence="4 5">Cell division protein FtsZ</fullName>
    </recommendedName>
</protein>
<comment type="subcellular location">
    <subcellularLocation>
        <location evidence="4">Cytoplasm</location>
    </subcellularLocation>
    <text evidence="4">Assembles at midcell at the inner surface of the cytoplasmic membrane.</text>
</comment>
<dbReference type="InterPro" id="IPR003008">
    <property type="entry name" value="Tubulin_FtsZ_GTPase"/>
</dbReference>
<evidence type="ECO:0000256" key="5">
    <source>
        <dbReference type="NCBIfam" id="TIGR00065"/>
    </source>
</evidence>
<dbReference type="FunFam" id="3.40.50.1440:FF:000001">
    <property type="entry name" value="Cell division protein FtsZ"/>
    <property type="match status" value="1"/>
</dbReference>
<dbReference type="GO" id="GO:0003924">
    <property type="term" value="F:GTPase activity"/>
    <property type="evidence" value="ECO:0007669"/>
    <property type="project" value="UniProtKB-UniRule"/>
</dbReference>
<dbReference type="Proteomes" id="UP000535182">
    <property type="component" value="Unassembled WGS sequence"/>
</dbReference>
<gene>
    <name evidence="4" type="primary">ftsZ</name>
    <name evidence="9" type="ORF">HDF14_002255</name>
</gene>